<organism evidence="6 7">
    <name type="scientific">Brachyspira suanatina</name>
    <dbReference type="NCBI Taxonomy" id="381802"/>
    <lineage>
        <taxon>Bacteria</taxon>
        <taxon>Pseudomonadati</taxon>
        <taxon>Spirochaetota</taxon>
        <taxon>Spirochaetia</taxon>
        <taxon>Brachyspirales</taxon>
        <taxon>Brachyspiraceae</taxon>
        <taxon>Brachyspira</taxon>
    </lineage>
</organism>
<dbReference type="AlphaFoldDB" id="A0A0G4K9H4"/>
<dbReference type="SUPFAM" id="SSF47413">
    <property type="entry name" value="lambda repressor-like DNA-binding domains"/>
    <property type="match status" value="1"/>
</dbReference>
<protein>
    <submittedName>
        <fullName evidence="6">LacI family transcriptional regulator</fullName>
    </submittedName>
</protein>
<dbReference type="PANTHER" id="PTHR30146:SF144">
    <property type="entry name" value="LACI-FAMILY TRANSCRIPTION REGULATOR"/>
    <property type="match status" value="1"/>
</dbReference>
<dbReference type="InterPro" id="IPR025997">
    <property type="entry name" value="SBP_2_dom"/>
</dbReference>
<dbReference type="SMART" id="SM00354">
    <property type="entry name" value="HTH_LACI"/>
    <property type="match status" value="1"/>
</dbReference>
<dbReference type="GO" id="GO:0003700">
    <property type="term" value="F:DNA-binding transcription factor activity"/>
    <property type="evidence" value="ECO:0007669"/>
    <property type="project" value="TreeGrafter"/>
</dbReference>
<dbReference type="Proteomes" id="UP000043763">
    <property type="component" value="Unassembled WGS sequence"/>
</dbReference>
<dbReference type="PROSITE" id="PS50932">
    <property type="entry name" value="HTH_LACI_2"/>
    <property type="match status" value="1"/>
</dbReference>
<sequence length="345" mass="39264">MNDNVIELKNLKRVTQKEIAKRLGISRTTVARAINGSEFIKEETKSKILELASELNYEKNYIGSSLANQKEKTVHCLIANSFNEFYTKEIVRGLNTIQKEYSIYNYNLKITPTEIHSPEKQVEILKNILEEGNIDGLIITPLNREVIYNILKPYFGKINIISIGTRLSENIPHVGPNHIKQGSIVAGIVSNLLRDNEKLLIIDNGDDNISSGMYLEGFLQRIKDTKIDTIGPIYCGNIEDSIHTIKKICSKENIKGIYINRYAQEIYDMIDKSILKDKKIVTHGMAESIKNLIKSGIISFTVMEGVFMEGYNAGKMMFEMIYKKNVSTNWEVSDSKIIFLENLQN</sequence>
<gene>
    <name evidence="6" type="ORF">BRSU_2361</name>
</gene>
<dbReference type="InterPro" id="IPR010982">
    <property type="entry name" value="Lambda_DNA-bd_dom_sf"/>
</dbReference>
<dbReference type="InterPro" id="IPR028082">
    <property type="entry name" value="Peripla_BP_I"/>
</dbReference>
<dbReference type="Gene3D" id="1.10.260.40">
    <property type="entry name" value="lambda repressor-like DNA-binding domains"/>
    <property type="match status" value="1"/>
</dbReference>
<keyword evidence="3" id="KW-0804">Transcription</keyword>
<evidence type="ECO:0000259" key="4">
    <source>
        <dbReference type="PROSITE" id="PS50932"/>
    </source>
</evidence>
<dbReference type="PANTHER" id="PTHR30146">
    <property type="entry name" value="LACI-RELATED TRANSCRIPTIONAL REPRESSOR"/>
    <property type="match status" value="1"/>
</dbReference>
<dbReference type="GO" id="GO:0000976">
    <property type="term" value="F:transcription cis-regulatory region binding"/>
    <property type="evidence" value="ECO:0007669"/>
    <property type="project" value="TreeGrafter"/>
</dbReference>
<keyword evidence="2" id="KW-0238">DNA-binding</keyword>
<feature type="domain" description="HTH lacI-type" evidence="4">
    <location>
        <begin position="14"/>
        <end position="68"/>
    </location>
</feature>
<keyword evidence="1" id="KW-0805">Transcription regulation</keyword>
<dbReference type="OrthoDB" id="569491at2"/>
<dbReference type="RefSeq" id="WP_048595595.1">
    <property type="nucleotide sequence ID" value="NZ_CVLB01000002.1"/>
</dbReference>
<dbReference type="EMBL" id="CVLB01000002">
    <property type="protein sequence ID" value="CRF34958.1"/>
    <property type="molecule type" value="Genomic_DNA"/>
</dbReference>
<evidence type="ECO:0000313" key="7">
    <source>
        <dbReference type="Proteomes" id="UP000043763"/>
    </source>
</evidence>
<dbReference type="PROSITE" id="PS50943">
    <property type="entry name" value="HTH_CROC1"/>
    <property type="match status" value="1"/>
</dbReference>
<dbReference type="SUPFAM" id="SSF53822">
    <property type="entry name" value="Periplasmic binding protein-like I"/>
    <property type="match status" value="1"/>
</dbReference>
<dbReference type="InterPro" id="IPR001387">
    <property type="entry name" value="Cro/C1-type_HTH"/>
</dbReference>
<accession>A0A0G4K9H4</accession>
<reference evidence="7" key="1">
    <citation type="submission" date="2015-04" db="EMBL/GenBank/DDBJ databases">
        <authorList>
            <person name="Mushtaq Mamoona"/>
        </authorList>
    </citation>
    <scope>NUCLEOTIDE SEQUENCE [LARGE SCALE GENOMIC DNA]</scope>
    <source>
        <strain evidence="7">AN4859/03</strain>
    </source>
</reference>
<evidence type="ECO:0000256" key="1">
    <source>
        <dbReference type="ARBA" id="ARBA00023015"/>
    </source>
</evidence>
<keyword evidence="7" id="KW-1185">Reference proteome</keyword>
<dbReference type="Pfam" id="PF13407">
    <property type="entry name" value="Peripla_BP_4"/>
    <property type="match status" value="1"/>
</dbReference>
<dbReference type="CDD" id="cd01392">
    <property type="entry name" value="HTH_LacI"/>
    <property type="match status" value="1"/>
</dbReference>
<dbReference type="Pfam" id="PF00356">
    <property type="entry name" value="LacI"/>
    <property type="match status" value="1"/>
</dbReference>
<feature type="domain" description="HTH cro/C1-type" evidence="5">
    <location>
        <begin position="5"/>
        <end position="62"/>
    </location>
</feature>
<dbReference type="Gene3D" id="3.40.50.2300">
    <property type="match status" value="2"/>
</dbReference>
<evidence type="ECO:0000313" key="6">
    <source>
        <dbReference type="EMBL" id="CRF34958.1"/>
    </source>
</evidence>
<proteinExistence type="predicted"/>
<evidence type="ECO:0000259" key="5">
    <source>
        <dbReference type="PROSITE" id="PS50943"/>
    </source>
</evidence>
<name>A0A0G4K9H4_9SPIR</name>
<evidence type="ECO:0000256" key="3">
    <source>
        <dbReference type="ARBA" id="ARBA00023163"/>
    </source>
</evidence>
<dbReference type="InterPro" id="IPR000843">
    <property type="entry name" value="HTH_LacI"/>
</dbReference>
<evidence type="ECO:0000256" key="2">
    <source>
        <dbReference type="ARBA" id="ARBA00023125"/>
    </source>
</evidence>